<dbReference type="EMBL" id="CP012357">
    <property type="protein sequence ID" value="AKX34344.1"/>
    <property type="molecule type" value="Genomic_DNA"/>
</dbReference>
<protein>
    <submittedName>
        <fullName evidence="1">Uncharacterized protein</fullName>
    </submittedName>
</protein>
<organism evidence="1 2">
    <name type="scientific">Spiroplasma litorale</name>
    <dbReference type="NCBI Taxonomy" id="216942"/>
    <lineage>
        <taxon>Bacteria</taxon>
        <taxon>Bacillati</taxon>
        <taxon>Mycoplasmatota</taxon>
        <taxon>Mollicutes</taxon>
        <taxon>Entomoplasmatales</taxon>
        <taxon>Spiroplasmataceae</taxon>
        <taxon>Spiroplasma</taxon>
    </lineage>
</organism>
<evidence type="ECO:0000313" key="2">
    <source>
        <dbReference type="Proteomes" id="UP000067476"/>
    </source>
</evidence>
<reference evidence="1 2" key="1">
    <citation type="journal article" date="2015" name="Genome Announc.">
        <title>Complete Genome Sequence of Spiroplasma litorale TN-1T (DSM 21781), a Bacterium Isolated from a Green-Eyed Horsefly (Tabanus nigrovittatus).</title>
        <authorList>
            <person name="Lo W.S."/>
            <person name="Lai Y.C."/>
            <person name="Lien Y.W."/>
            <person name="Wang T.H."/>
            <person name="Kuo C.H."/>
        </authorList>
    </citation>
    <scope>NUCLEOTIDE SEQUENCE [LARGE SCALE GENOMIC DNA]</scope>
    <source>
        <strain evidence="1 2">TN-1</strain>
    </source>
</reference>
<evidence type="ECO:0000313" key="1">
    <source>
        <dbReference type="EMBL" id="AKX34344.1"/>
    </source>
</evidence>
<dbReference type="AlphaFoldDB" id="A0A0K1W205"/>
<keyword evidence="2" id="KW-1185">Reference proteome</keyword>
<name>A0A0K1W205_9MOLU</name>
<accession>A0A0K1W205</accession>
<dbReference type="PATRIC" id="fig|216942.3.peg.730"/>
<gene>
    <name evidence="1" type="ORF">SLITO_v1c07190</name>
</gene>
<dbReference type="RefSeq" id="WP_158500648.1">
    <property type="nucleotide sequence ID" value="NZ_CP012357.1"/>
</dbReference>
<sequence>MIVIANYDESNKYLNPTNNTKYQLSFSLYGPNSDWNQGLFGSFGNVELLYKETNK</sequence>
<proteinExistence type="predicted"/>
<dbReference type="KEGG" id="sll:SLITO_v1c07190"/>
<dbReference type="Proteomes" id="UP000067476">
    <property type="component" value="Chromosome"/>
</dbReference>